<organism evidence="3 4">
    <name type="scientific">Aeromicrobium wangtongii</name>
    <dbReference type="NCBI Taxonomy" id="2969247"/>
    <lineage>
        <taxon>Bacteria</taxon>
        <taxon>Bacillati</taxon>
        <taxon>Actinomycetota</taxon>
        <taxon>Actinomycetes</taxon>
        <taxon>Propionibacteriales</taxon>
        <taxon>Nocardioidaceae</taxon>
        <taxon>Aeromicrobium</taxon>
    </lineage>
</organism>
<gene>
    <name evidence="3" type="ORF">NQV15_10645</name>
</gene>
<feature type="signal peptide" evidence="2">
    <location>
        <begin position="1"/>
        <end position="27"/>
    </location>
</feature>
<evidence type="ECO:0000256" key="2">
    <source>
        <dbReference type="SAM" id="SignalP"/>
    </source>
</evidence>
<sequence>MSRVSTVLIAIALTCGLVAVGSTGASAADATVSIKKIADKTVAYNKAATVRPHVSPRGHVKVLSKRLTVKSGKRTVARNATKARLRAGKYAVTTTVRYRTWTRVGSTKTYGPTKVKTLKQKLTIKQRSRPAAKPSGSKAAKPSGWNCPSSAPIKGNASSRIYHVPSGSFYGRTKPEQCFANEADAIKAGYRKSKV</sequence>
<proteinExistence type="predicted"/>
<dbReference type="EMBL" id="CP102173">
    <property type="protein sequence ID" value="UUP12313.1"/>
    <property type="molecule type" value="Genomic_DNA"/>
</dbReference>
<feature type="chain" id="PRO_5046289162" evidence="2">
    <location>
        <begin position="28"/>
        <end position="195"/>
    </location>
</feature>
<name>A0ABY5M6I9_9ACTN</name>
<reference evidence="3 4" key="1">
    <citation type="submission" date="2022-08" db="EMBL/GenBank/DDBJ databases">
        <title>novel species in genus Aeromicrobium.</title>
        <authorList>
            <person name="Ye L."/>
        </authorList>
    </citation>
    <scope>NUCLEOTIDE SEQUENCE [LARGE SCALE GENOMIC DNA]</scope>
    <source>
        <strain evidence="4">zg-Y1379</strain>
    </source>
</reference>
<dbReference type="Proteomes" id="UP001316184">
    <property type="component" value="Chromosome"/>
</dbReference>
<evidence type="ECO:0000256" key="1">
    <source>
        <dbReference type="SAM" id="MobiDB-lite"/>
    </source>
</evidence>
<accession>A0ABY5M6I9</accession>
<evidence type="ECO:0000313" key="4">
    <source>
        <dbReference type="Proteomes" id="UP001316184"/>
    </source>
</evidence>
<protein>
    <submittedName>
        <fullName evidence="3">Uncharacterized protein</fullName>
    </submittedName>
</protein>
<feature type="compositionally biased region" description="Low complexity" evidence="1">
    <location>
        <begin position="131"/>
        <end position="144"/>
    </location>
</feature>
<evidence type="ECO:0000313" key="3">
    <source>
        <dbReference type="EMBL" id="UUP12313.1"/>
    </source>
</evidence>
<feature type="region of interest" description="Disordered" evidence="1">
    <location>
        <begin position="125"/>
        <end position="158"/>
    </location>
</feature>
<keyword evidence="4" id="KW-1185">Reference proteome</keyword>
<dbReference type="RefSeq" id="WP_232399833.1">
    <property type="nucleotide sequence ID" value="NZ_CP102173.1"/>
</dbReference>
<keyword evidence="2" id="KW-0732">Signal</keyword>